<dbReference type="Proteomes" id="UP000054928">
    <property type="component" value="Unassembled WGS sequence"/>
</dbReference>
<comment type="similarity">
    <text evidence="1">Belongs to the Gfo/Idh/MocA family.</text>
</comment>
<proteinExistence type="inferred from homology"/>
<evidence type="ECO:0000259" key="7">
    <source>
        <dbReference type="Pfam" id="PF22725"/>
    </source>
</evidence>
<sequence length="347" mass="38259">MSHSSSPRWGIIGCGRISWDFVSSIKSLNNVVVQACAARSLADAQTFANNFGITQAYDSYEALVSDANVDVVYIGTLHPWHYEHTVLALNHGKHVLVEKPMAMNAIQASAAIALAREKKLFLLEGMWTRFFPAIRYVRQLLNNKEIGDVHHVHAAFGVPFGKDNARIWHNELGGGGLLDIGIYPLAFATMVFGTKPEKITSAGKRNDGGVDIYSTVTLEYSDSRFATIEYTMLAKLDESVTITGSKGRICLPAAAHTATEVQMIKYFEDGTQKETKSLFPWPMPAAGVTFIHLGSEGLRYEAEAVIHAIQKKELESNEYSLDESLGIMTIMDKIRKDLGVVYPADTQ</sequence>
<dbReference type="AlphaFoldDB" id="A0A0P1AU37"/>
<protein>
    <recommendedName>
        <fullName evidence="3">D-xylose 1-dehydrogenase (NADP(+), D-xylono-1,5-lactone-forming)</fullName>
        <ecNumber evidence="3">1.1.1.179</ecNumber>
    </recommendedName>
    <alternativeName>
        <fullName evidence="4">D-xylose-NADP dehydrogenase</fullName>
    </alternativeName>
</protein>
<name>A0A0P1AU37_PLAHL</name>
<dbReference type="PANTHER" id="PTHR22604:SF105">
    <property type="entry name" value="TRANS-1,2-DIHYDROBENZENE-1,2-DIOL DEHYDROGENASE"/>
    <property type="match status" value="1"/>
</dbReference>
<dbReference type="InterPro" id="IPR055170">
    <property type="entry name" value="GFO_IDH_MocA-like_dom"/>
</dbReference>
<dbReference type="Pfam" id="PF22725">
    <property type="entry name" value="GFO_IDH_MocA_C3"/>
    <property type="match status" value="1"/>
</dbReference>
<evidence type="ECO:0000256" key="5">
    <source>
        <dbReference type="ARBA" id="ARBA00049233"/>
    </source>
</evidence>
<comment type="catalytic activity">
    <reaction evidence="5">
        <text>D-xylose + NADP(+) = D-xylono-1,5-lactone + NADPH + H(+)</text>
        <dbReference type="Rhea" id="RHEA:22000"/>
        <dbReference type="ChEBI" id="CHEBI:15378"/>
        <dbReference type="ChEBI" id="CHEBI:15867"/>
        <dbReference type="ChEBI" id="CHEBI:53455"/>
        <dbReference type="ChEBI" id="CHEBI:57783"/>
        <dbReference type="ChEBI" id="CHEBI:58349"/>
        <dbReference type="EC" id="1.1.1.179"/>
    </reaction>
</comment>
<dbReference type="OMA" id="AHETGKY"/>
<dbReference type="InterPro" id="IPR036291">
    <property type="entry name" value="NAD(P)-bd_dom_sf"/>
</dbReference>
<dbReference type="PANTHER" id="PTHR22604">
    <property type="entry name" value="OXIDOREDUCTASES"/>
    <property type="match status" value="1"/>
</dbReference>
<dbReference type="Pfam" id="PF01408">
    <property type="entry name" value="GFO_IDH_MocA"/>
    <property type="match status" value="1"/>
</dbReference>
<dbReference type="GeneID" id="36397214"/>
<dbReference type="RefSeq" id="XP_024582255.1">
    <property type="nucleotide sequence ID" value="XM_024716681.1"/>
</dbReference>
<keyword evidence="9" id="KW-1185">Reference proteome</keyword>
<dbReference type="OrthoDB" id="2129491at2759"/>
<feature type="domain" description="GFO/IDH/MocA-like oxidoreductase" evidence="7">
    <location>
        <begin position="134"/>
        <end position="249"/>
    </location>
</feature>
<dbReference type="SUPFAM" id="SSF51735">
    <property type="entry name" value="NAD(P)-binding Rossmann-fold domains"/>
    <property type="match status" value="1"/>
</dbReference>
<evidence type="ECO:0000259" key="6">
    <source>
        <dbReference type="Pfam" id="PF01408"/>
    </source>
</evidence>
<dbReference type="SUPFAM" id="SSF55347">
    <property type="entry name" value="Glyceraldehyde-3-phosphate dehydrogenase-like, C-terminal domain"/>
    <property type="match status" value="1"/>
</dbReference>
<dbReference type="GO" id="GO:0000166">
    <property type="term" value="F:nucleotide binding"/>
    <property type="evidence" value="ECO:0007669"/>
    <property type="project" value="InterPro"/>
</dbReference>
<evidence type="ECO:0000256" key="2">
    <source>
        <dbReference type="ARBA" id="ARBA00023002"/>
    </source>
</evidence>
<dbReference type="InterPro" id="IPR050984">
    <property type="entry name" value="Gfo/Idh/MocA_domain"/>
</dbReference>
<dbReference type="Gene3D" id="3.40.50.720">
    <property type="entry name" value="NAD(P)-binding Rossmann-like Domain"/>
    <property type="match status" value="1"/>
</dbReference>
<evidence type="ECO:0000256" key="4">
    <source>
        <dbReference type="ARBA" id="ARBA00042988"/>
    </source>
</evidence>
<dbReference type="Gene3D" id="3.30.360.10">
    <property type="entry name" value="Dihydrodipicolinate Reductase, domain 2"/>
    <property type="match status" value="1"/>
</dbReference>
<dbReference type="EC" id="1.1.1.179" evidence="3"/>
<dbReference type="EMBL" id="CCYD01001774">
    <property type="protein sequence ID" value="CEG45886.1"/>
    <property type="molecule type" value="Genomic_DNA"/>
</dbReference>
<dbReference type="STRING" id="4781.A0A0P1AU37"/>
<dbReference type="InterPro" id="IPR000683">
    <property type="entry name" value="Gfo/Idh/MocA-like_OxRdtase_N"/>
</dbReference>
<accession>A0A0P1AU37</accession>
<evidence type="ECO:0000256" key="3">
    <source>
        <dbReference type="ARBA" id="ARBA00038984"/>
    </source>
</evidence>
<organism evidence="8 9">
    <name type="scientific">Plasmopara halstedii</name>
    <name type="common">Downy mildew of sunflower</name>
    <dbReference type="NCBI Taxonomy" id="4781"/>
    <lineage>
        <taxon>Eukaryota</taxon>
        <taxon>Sar</taxon>
        <taxon>Stramenopiles</taxon>
        <taxon>Oomycota</taxon>
        <taxon>Peronosporomycetes</taxon>
        <taxon>Peronosporales</taxon>
        <taxon>Peronosporaceae</taxon>
        <taxon>Plasmopara</taxon>
    </lineage>
</organism>
<evidence type="ECO:0000313" key="8">
    <source>
        <dbReference type="EMBL" id="CEG45886.1"/>
    </source>
</evidence>
<feature type="domain" description="Gfo/Idh/MocA-like oxidoreductase N-terminal" evidence="6">
    <location>
        <begin position="8"/>
        <end position="122"/>
    </location>
</feature>
<keyword evidence="2" id="KW-0560">Oxidoreductase</keyword>
<evidence type="ECO:0000313" key="9">
    <source>
        <dbReference type="Proteomes" id="UP000054928"/>
    </source>
</evidence>
<dbReference type="GO" id="GO:0047837">
    <property type="term" value="F:D-xylose 1-dehydrogenase (NADP+) activity"/>
    <property type="evidence" value="ECO:0007669"/>
    <property type="project" value="UniProtKB-EC"/>
</dbReference>
<evidence type="ECO:0000256" key="1">
    <source>
        <dbReference type="ARBA" id="ARBA00010928"/>
    </source>
</evidence>
<reference evidence="9" key="1">
    <citation type="submission" date="2014-09" db="EMBL/GenBank/DDBJ databases">
        <authorList>
            <person name="Sharma Rahul"/>
            <person name="Thines Marco"/>
        </authorList>
    </citation>
    <scope>NUCLEOTIDE SEQUENCE [LARGE SCALE GENOMIC DNA]</scope>
</reference>